<keyword evidence="3" id="KW-1185">Reference proteome</keyword>
<dbReference type="KEGG" id="mcaa:R3L15_08785"/>
<dbReference type="GO" id="GO:0016746">
    <property type="term" value="F:acyltransferase activity"/>
    <property type="evidence" value="ECO:0007669"/>
    <property type="project" value="UniProtKB-KW"/>
</dbReference>
<dbReference type="InterPro" id="IPR016181">
    <property type="entry name" value="Acyl_CoA_acyltransferase"/>
</dbReference>
<sequence length="326" mass="38211">MNRYSVRKYQTSDKVLWDTFVAKAKNSTFLFYRDFMEYHNHKFHDFSLLIFDDKNKLKAIFPANILEHTVYSHQGLTYGGLVFCDTLKFNTVIKLFQTLLQYLEKEHLETLIVKQIPSIYCHVPSDEQAYLMFLLEAQLLRRDLLSVVDLKAHVKFSKDRKDGVKRGKKHKLTIKEDDTFDAFWNTILIPNLEQKHQAKPVHSLEEIQQLKAKFPNNIKQFNVYHDNKIVAGTTIFITDKVAHSQYISGNYDKNLLGSLDFLHHYLITQVFANKVYFDFGISNENNGKQVNSGLQYWKEGFGARGVTQDFYKINVKNHEKLNNVLK</sequence>
<protein>
    <submittedName>
        <fullName evidence="1">GNAT family N-acetyltransferase</fullName>
        <ecNumber evidence="1">2.3.1.-</ecNumber>
    </submittedName>
</protein>
<keyword evidence="1" id="KW-0012">Acyltransferase</keyword>
<evidence type="ECO:0000313" key="1">
    <source>
        <dbReference type="EMBL" id="WXA02624.1"/>
    </source>
</evidence>
<organism evidence="1 3">
    <name type="scientific">Mangrovimonas cancribranchiae</name>
    <dbReference type="NCBI Taxonomy" id="3080055"/>
    <lineage>
        <taxon>Bacteria</taxon>
        <taxon>Pseudomonadati</taxon>
        <taxon>Bacteroidota</taxon>
        <taxon>Flavobacteriia</taxon>
        <taxon>Flavobacteriales</taxon>
        <taxon>Flavobacteriaceae</taxon>
        <taxon>Mangrovimonas</taxon>
    </lineage>
</organism>
<proteinExistence type="predicted"/>
<dbReference type="EC" id="2.3.1.-" evidence="1"/>
<accession>A0AAU6NYJ9</accession>
<reference evidence="1 3" key="1">
    <citation type="submission" date="2023-10" db="EMBL/GenBank/DDBJ databases">
        <title>Culture-based analysis of two novel bacteria associated with mangrove crab gills.</title>
        <authorList>
            <person name="Yang X."/>
            <person name="Garuglieri E."/>
            <person name="Van Goethem M.W."/>
            <person name="Fusi M."/>
            <person name="Marasco R."/>
            <person name="Daffonchio D.G."/>
        </authorList>
    </citation>
    <scope>NUCLEOTIDE SEQUENCE [LARGE SCALE GENOMIC DNA]</scope>
    <source>
        <strain evidence="2">UG2-1</strain>
        <strain evidence="1">UG2-2</strain>
        <strain evidence="3">UG2_2</strain>
    </source>
</reference>
<dbReference type="AlphaFoldDB" id="A0AAU6NYJ9"/>
<keyword evidence="1" id="KW-0808">Transferase</keyword>
<dbReference type="RefSeq" id="WP_338731176.1">
    <property type="nucleotide sequence ID" value="NZ_CP136924.1"/>
</dbReference>
<dbReference type="Gene3D" id="3.40.630.30">
    <property type="match status" value="1"/>
</dbReference>
<gene>
    <name evidence="2" type="ORF">R3L15_08785</name>
    <name evidence="1" type="ORF">R3L16_12805</name>
</gene>
<dbReference type="SUPFAM" id="SSF55729">
    <property type="entry name" value="Acyl-CoA N-acyltransferases (Nat)"/>
    <property type="match status" value="1"/>
</dbReference>
<dbReference type="EMBL" id="CP136925">
    <property type="protein sequence ID" value="WXA12216.1"/>
    <property type="molecule type" value="Genomic_DNA"/>
</dbReference>
<name>A0AAU6NYJ9_9FLAO</name>
<dbReference type="EMBL" id="CP136924">
    <property type="protein sequence ID" value="WXA02624.1"/>
    <property type="molecule type" value="Genomic_DNA"/>
</dbReference>
<evidence type="ECO:0000313" key="2">
    <source>
        <dbReference type="EMBL" id="WXA12216.1"/>
    </source>
</evidence>
<evidence type="ECO:0000313" key="3">
    <source>
        <dbReference type="Proteomes" id="UP001368318"/>
    </source>
</evidence>
<dbReference type="Proteomes" id="UP001368318">
    <property type="component" value="Chromosome"/>
</dbReference>